<keyword evidence="3 6" id="KW-0812">Transmembrane</keyword>
<dbReference type="PANTHER" id="PTHR33406">
    <property type="entry name" value="MEMBRANE PROTEIN MJ1562-RELATED"/>
    <property type="match status" value="1"/>
</dbReference>
<name>A0A921AV28_9BACT</name>
<dbReference type="AlphaFoldDB" id="A0A921AV28"/>
<dbReference type="SUPFAM" id="SSF82866">
    <property type="entry name" value="Multidrug efflux transporter AcrB transmembrane domain"/>
    <property type="match status" value="2"/>
</dbReference>
<feature type="transmembrane region" description="Helical" evidence="6">
    <location>
        <begin position="287"/>
        <end position="309"/>
    </location>
</feature>
<reference evidence="8" key="1">
    <citation type="journal article" date="2021" name="PeerJ">
        <title>Extensive microbial diversity within the chicken gut microbiome revealed by metagenomics and culture.</title>
        <authorList>
            <person name="Gilroy R."/>
            <person name="Ravi A."/>
            <person name="Getino M."/>
            <person name="Pursley I."/>
            <person name="Horton D.L."/>
            <person name="Alikhan N.F."/>
            <person name="Baker D."/>
            <person name="Gharbi K."/>
            <person name="Hall N."/>
            <person name="Watson M."/>
            <person name="Adriaenssens E.M."/>
            <person name="Foster-Nyarko E."/>
            <person name="Jarju S."/>
            <person name="Secka A."/>
            <person name="Antonio M."/>
            <person name="Oren A."/>
            <person name="Chaudhuri R.R."/>
            <person name="La Ragione R."/>
            <person name="Hildebrand F."/>
            <person name="Pallen M.J."/>
        </authorList>
    </citation>
    <scope>NUCLEOTIDE SEQUENCE</scope>
    <source>
        <strain evidence="8">ChiGjej2B2-19336</strain>
    </source>
</reference>
<feature type="transmembrane region" description="Helical" evidence="6">
    <location>
        <begin position="646"/>
        <end position="666"/>
    </location>
</feature>
<feature type="transmembrane region" description="Helical" evidence="6">
    <location>
        <begin position="720"/>
        <end position="737"/>
    </location>
</feature>
<dbReference type="Pfam" id="PF03176">
    <property type="entry name" value="MMPL"/>
    <property type="match status" value="2"/>
</dbReference>
<keyword evidence="2" id="KW-1003">Cell membrane</keyword>
<feature type="transmembrane region" description="Helical" evidence="6">
    <location>
        <begin position="330"/>
        <end position="353"/>
    </location>
</feature>
<feature type="transmembrane region" description="Helical" evidence="6">
    <location>
        <begin position="743"/>
        <end position="764"/>
    </location>
</feature>
<protein>
    <submittedName>
        <fullName evidence="8">MMPL family transporter</fullName>
    </submittedName>
</protein>
<feature type="transmembrane region" description="Helical" evidence="6">
    <location>
        <begin position="419"/>
        <end position="438"/>
    </location>
</feature>
<comment type="caution">
    <text evidence="8">The sequence shown here is derived from an EMBL/GenBank/DDBJ whole genome shotgun (WGS) entry which is preliminary data.</text>
</comment>
<dbReference type="InterPro" id="IPR004869">
    <property type="entry name" value="MMPL_dom"/>
</dbReference>
<dbReference type="InterPro" id="IPR050545">
    <property type="entry name" value="Mycobact_MmpL"/>
</dbReference>
<accession>A0A921AV28</accession>
<feature type="transmembrane region" description="Helical" evidence="6">
    <location>
        <begin position="258"/>
        <end position="281"/>
    </location>
</feature>
<comment type="subcellular location">
    <subcellularLocation>
        <location evidence="1">Cell membrane</location>
        <topology evidence="1">Multi-pass membrane protein</topology>
    </subcellularLocation>
</comment>
<evidence type="ECO:0000313" key="9">
    <source>
        <dbReference type="Proteomes" id="UP000698963"/>
    </source>
</evidence>
<gene>
    <name evidence="8" type="ORF">K8W16_01725</name>
</gene>
<evidence type="ECO:0000256" key="6">
    <source>
        <dbReference type="SAM" id="Phobius"/>
    </source>
</evidence>
<evidence type="ECO:0000259" key="7">
    <source>
        <dbReference type="Pfam" id="PF03176"/>
    </source>
</evidence>
<feature type="domain" description="Membrane transport protein MMPL" evidence="7">
    <location>
        <begin position="566"/>
        <end position="770"/>
    </location>
</feature>
<evidence type="ECO:0000256" key="2">
    <source>
        <dbReference type="ARBA" id="ARBA00022475"/>
    </source>
</evidence>
<dbReference type="RefSeq" id="WP_304120609.1">
    <property type="nucleotide sequence ID" value="NZ_DYZA01000030.1"/>
</dbReference>
<dbReference type="EMBL" id="DYZA01000030">
    <property type="protein sequence ID" value="HJD96352.1"/>
    <property type="molecule type" value="Genomic_DNA"/>
</dbReference>
<evidence type="ECO:0000256" key="3">
    <source>
        <dbReference type="ARBA" id="ARBA00022692"/>
    </source>
</evidence>
<evidence type="ECO:0000313" key="8">
    <source>
        <dbReference type="EMBL" id="HJD96352.1"/>
    </source>
</evidence>
<keyword evidence="4 6" id="KW-1133">Transmembrane helix</keyword>
<feature type="transmembrane region" description="Helical" evidence="6">
    <location>
        <begin position="615"/>
        <end position="639"/>
    </location>
</feature>
<proteinExistence type="predicted"/>
<dbReference type="Gene3D" id="1.20.1640.10">
    <property type="entry name" value="Multidrug efflux transporter AcrB transmembrane domain"/>
    <property type="match status" value="2"/>
</dbReference>
<keyword evidence="5 6" id="KW-0472">Membrane</keyword>
<organism evidence="8 9">
    <name type="scientific">Mailhella massiliensis</name>
    <dbReference type="NCBI Taxonomy" id="1903261"/>
    <lineage>
        <taxon>Bacteria</taxon>
        <taxon>Pseudomonadati</taxon>
        <taxon>Thermodesulfobacteriota</taxon>
        <taxon>Desulfovibrionia</taxon>
        <taxon>Desulfovibrionales</taxon>
        <taxon>Desulfovibrionaceae</taxon>
        <taxon>Mailhella</taxon>
    </lineage>
</organism>
<dbReference type="Proteomes" id="UP000698963">
    <property type="component" value="Unassembled WGS sequence"/>
</dbReference>
<evidence type="ECO:0000256" key="1">
    <source>
        <dbReference type="ARBA" id="ARBA00004651"/>
    </source>
</evidence>
<sequence length="788" mass="88600">MLNIEAINERFVAFSKVILKFRALILVAMVLILAISFYGLKQLKSDTDDSHYFNEGDELLLAKDYMASIFGNDNFCAVLVHVDNVFTPRVLAGIREMGRELKAKVPYVDDVISVTDMEFTRGDEDGLDVSDIVPDPIPEDPAQLAEIREAIMAKPSLRNQIVSEDGRYAWIMVRLMHIPSGTVDEHGEFIEMVIGRTVNEITGQEKYAWMNPETTGWPVINLEKRDFMAGEMPKLIGLSLLSIILVLALVLRSIRGVIFPVFLAGAGLSIVLGIQGLLGVATDPMVMLMPIFLSISMAICYSLYFINFFRWEFQKKGDRLWALEHAVGETGWPIFFSAFTTMASLLSFCFVNLRPVSWVGMTSASMTMLLYVLTIVLLPVLFSFGGDKKEKGAQIVVKKVPLDRLMEWMGSHVLQHPRIVFTVAAIALMASVAGLFRVEVAFDLRRSFGTEVPYIDRICRISETPLGSLYSFGVGIEFPNPDEARLPENLRKLEILTERIREFPLTKKVHSVLDVVKDLNQVLNAGNPESYTIPQTREEIAQVLLLYENAGGTEAERWIDYEYRRLRVMIEIDDYNSGEAVRELESIRTLGAQLFPDAKIILTGTLCQFTQIQDYVSWGQVQSIFISMLVISLLMAAVFGSLKIGLIAMIPNILPAFFVCAVMGFFNIPLDMMTVTVIPMILGLAVDDTIHFINHCQLEFMRTGNYRESIRITFRSTGKAMLLTSSILCLSFSAYMFSKMIIFVHMGILVFIGILAAFLSDYFITPNLIVRLRVFGEERNSEVSGSER</sequence>
<feature type="transmembrane region" description="Helical" evidence="6">
    <location>
        <begin position="359"/>
        <end position="382"/>
    </location>
</feature>
<evidence type="ECO:0000256" key="4">
    <source>
        <dbReference type="ARBA" id="ARBA00022989"/>
    </source>
</evidence>
<evidence type="ECO:0000256" key="5">
    <source>
        <dbReference type="ARBA" id="ARBA00023136"/>
    </source>
</evidence>
<feature type="transmembrane region" description="Helical" evidence="6">
    <location>
        <begin position="232"/>
        <end position="251"/>
    </location>
</feature>
<reference evidence="8" key="2">
    <citation type="submission" date="2021-09" db="EMBL/GenBank/DDBJ databases">
        <authorList>
            <person name="Gilroy R."/>
        </authorList>
    </citation>
    <scope>NUCLEOTIDE SEQUENCE</scope>
    <source>
        <strain evidence="8">ChiGjej2B2-19336</strain>
    </source>
</reference>
<feature type="domain" description="Membrane transport protein MMPL" evidence="7">
    <location>
        <begin position="133"/>
        <end position="418"/>
    </location>
</feature>
<dbReference type="GO" id="GO:0005886">
    <property type="term" value="C:plasma membrane"/>
    <property type="evidence" value="ECO:0007669"/>
    <property type="project" value="UniProtKB-SubCell"/>
</dbReference>
<feature type="transmembrane region" description="Helical" evidence="6">
    <location>
        <begin position="21"/>
        <end position="40"/>
    </location>
</feature>
<dbReference type="PANTHER" id="PTHR33406:SF13">
    <property type="entry name" value="MEMBRANE PROTEIN YDFJ"/>
    <property type="match status" value="1"/>
</dbReference>
<feature type="transmembrane region" description="Helical" evidence="6">
    <location>
        <begin position="672"/>
        <end position="693"/>
    </location>
</feature>